<dbReference type="GO" id="GO:0005886">
    <property type="term" value="C:plasma membrane"/>
    <property type="evidence" value="ECO:0007669"/>
    <property type="project" value="UniProtKB-SubCell"/>
</dbReference>
<evidence type="ECO:0000256" key="1">
    <source>
        <dbReference type="ARBA" id="ARBA00004651"/>
    </source>
</evidence>
<evidence type="ECO:0000313" key="8">
    <source>
        <dbReference type="Proteomes" id="UP000299102"/>
    </source>
</evidence>
<evidence type="ECO:0000256" key="6">
    <source>
        <dbReference type="SAM" id="Phobius"/>
    </source>
</evidence>
<keyword evidence="5 6" id="KW-0472">Membrane</keyword>
<dbReference type="Pfam" id="PF08395">
    <property type="entry name" value="7tm_7"/>
    <property type="match status" value="1"/>
</dbReference>
<dbReference type="EMBL" id="BGZK01000980">
    <property type="protein sequence ID" value="GBP67313.1"/>
    <property type="molecule type" value="Genomic_DNA"/>
</dbReference>
<proteinExistence type="predicted"/>
<evidence type="ECO:0000256" key="3">
    <source>
        <dbReference type="ARBA" id="ARBA00022692"/>
    </source>
</evidence>
<accession>A0A4C1XW39</accession>
<evidence type="ECO:0000256" key="5">
    <source>
        <dbReference type="ARBA" id="ARBA00023136"/>
    </source>
</evidence>
<protein>
    <recommendedName>
        <fullName evidence="9">Gustatory receptor</fullName>
    </recommendedName>
</protein>
<dbReference type="AlphaFoldDB" id="A0A4C1XW39"/>
<keyword evidence="8" id="KW-1185">Reference proteome</keyword>
<evidence type="ECO:0000313" key="7">
    <source>
        <dbReference type="EMBL" id="GBP67313.1"/>
    </source>
</evidence>
<dbReference type="GO" id="GO:0050909">
    <property type="term" value="P:sensory perception of taste"/>
    <property type="evidence" value="ECO:0007669"/>
    <property type="project" value="InterPro"/>
</dbReference>
<feature type="transmembrane region" description="Helical" evidence="6">
    <location>
        <begin position="219"/>
        <end position="241"/>
    </location>
</feature>
<keyword evidence="2" id="KW-1003">Cell membrane</keyword>
<evidence type="ECO:0000256" key="2">
    <source>
        <dbReference type="ARBA" id="ARBA00022475"/>
    </source>
</evidence>
<comment type="caution">
    <text evidence="7">The sequence shown here is derived from an EMBL/GenBank/DDBJ whole genome shotgun (WGS) entry which is preliminary data.</text>
</comment>
<gene>
    <name evidence="7" type="ORF">EVAR_97931_1</name>
</gene>
<keyword evidence="3 6" id="KW-0812">Transmembrane</keyword>
<sequence length="247" mass="27658">MAALKNTCIKSPEKSHRPSVTTAADALKTHTLKTCSTWATQRAALTSVVEDDLSLLKSASDKESNRNLLDEMSRVNRNTEYSSTTSRRGRCYQICIVLIDDDFEKKFYDFSHNVLTGVGKSYNSLCRCIHLFNEVFGSLNIFERCMQIIHITIMTLGIILVAKGGENVQRAACDLKRSLTRLNYEVTQDGRLTTMCKSLRSLLRAMSSSRLSVSSCGLFYLRMSLVTGLISFTSTYAIVVLQLTHLI</sequence>
<evidence type="ECO:0008006" key="9">
    <source>
        <dbReference type="Google" id="ProtNLM"/>
    </source>
</evidence>
<evidence type="ECO:0000256" key="4">
    <source>
        <dbReference type="ARBA" id="ARBA00022989"/>
    </source>
</evidence>
<dbReference type="Proteomes" id="UP000299102">
    <property type="component" value="Unassembled WGS sequence"/>
</dbReference>
<dbReference type="InterPro" id="IPR013604">
    <property type="entry name" value="7TM_chemorcpt"/>
</dbReference>
<reference evidence="7 8" key="1">
    <citation type="journal article" date="2019" name="Commun. Biol.">
        <title>The bagworm genome reveals a unique fibroin gene that provides high tensile strength.</title>
        <authorList>
            <person name="Kono N."/>
            <person name="Nakamura H."/>
            <person name="Ohtoshi R."/>
            <person name="Tomita M."/>
            <person name="Numata K."/>
            <person name="Arakawa K."/>
        </authorList>
    </citation>
    <scope>NUCLEOTIDE SEQUENCE [LARGE SCALE GENOMIC DNA]</scope>
</reference>
<keyword evidence="4 6" id="KW-1133">Transmembrane helix</keyword>
<name>A0A4C1XW39_EUMVA</name>
<organism evidence="7 8">
    <name type="scientific">Eumeta variegata</name>
    <name type="common">Bagworm moth</name>
    <name type="synonym">Eumeta japonica</name>
    <dbReference type="NCBI Taxonomy" id="151549"/>
    <lineage>
        <taxon>Eukaryota</taxon>
        <taxon>Metazoa</taxon>
        <taxon>Ecdysozoa</taxon>
        <taxon>Arthropoda</taxon>
        <taxon>Hexapoda</taxon>
        <taxon>Insecta</taxon>
        <taxon>Pterygota</taxon>
        <taxon>Neoptera</taxon>
        <taxon>Endopterygota</taxon>
        <taxon>Lepidoptera</taxon>
        <taxon>Glossata</taxon>
        <taxon>Ditrysia</taxon>
        <taxon>Tineoidea</taxon>
        <taxon>Psychidae</taxon>
        <taxon>Oiketicinae</taxon>
        <taxon>Eumeta</taxon>
    </lineage>
</organism>
<comment type="subcellular location">
    <subcellularLocation>
        <location evidence="1">Cell membrane</location>
        <topology evidence="1">Multi-pass membrane protein</topology>
    </subcellularLocation>
</comment>